<gene>
    <name evidence="1" type="ORF">QP939_41205</name>
</gene>
<evidence type="ECO:0008006" key="3">
    <source>
        <dbReference type="Google" id="ProtNLM"/>
    </source>
</evidence>
<sequence>MTDRLGHKQTAAMFTLMVLGREVPNKELEETVGFTLTGKDRTHLDELGYVASEPTGPRRSFVHQLSDRGWAWCEDELAVGSPPPPRGHSTLAAALYVLLGGLHEYLVREDKRLFEVFGPAGLRPAGPVQERESEDTSVGNLEDRIRIAYKELVKEPRGWVGLVDLRPKLGAPAAEVDAVLKELSRDGKVHLVPEDNRKVLTAADHEAAIRIGGEDNHLLSIEAL</sequence>
<reference evidence="1 2" key="1">
    <citation type="submission" date="2023-06" db="EMBL/GenBank/DDBJ databases">
        <authorList>
            <person name="Oyuntsetseg B."/>
            <person name="Kim S.B."/>
        </authorList>
    </citation>
    <scope>NUCLEOTIDE SEQUENCE [LARGE SCALE GENOMIC DNA]</scope>
    <source>
        <strain evidence="1 2">2-2</strain>
    </source>
</reference>
<keyword evidence="2" id="KW-1185">Reference proteome</keyword>
<dbReference type="Proteomes" id="UP001227101">
    <property type="component" value="Chromosome"/>
</dbReference>
<name>A0ABY8XHV1_9PSEU</name>
<proteinExistence type="predicted"/>
<protein>
    <recommendedName>
        <fullName evidence="3">MarR family transcriptional regulator</fullName>
    </recommendedName>
</protein>
<dbReference type="RefSeq" id="WP_285452028.1">
    <property type="nucleotide sequence ID" value="NZ_CP127173.1"/>
</dbReference>
<evidence type="ECO:0000313" key="1">
    <source>
        <dbReference type="EMBL" id="WIV55186.1"/>
    </source>
</evidence>
<dbReference type="EMBL" id="CP127173">
    <property type="protein sequence ID" value="WIV55186.1"/>
    <property type="molecule type" value="Genomic_DNA"/>
</dbReference>
<organism evidence="1 2">
    <name type="scientific">Amycolatopsis nalaikhensis</name>
    <dbReference type="NCBI Taxonomy" id="715472"/>
    <lineage>
        <taxon>Bacteria</taxon>
        <taxon>Bacillati</taxon>
        <taxon>Actinomycetota</taxon>
        <taxon>Actinomycetes</taxon>
        <taxon>Pseudonocardiales</taxon>
        <taxon>Pseudonocardiaceae</taxon>
        <taxon>Amycolatopsis</taxon>
    </lineage>
</organism>
<accession>A0ABY8XHV1</accession>
<evidence type="ECO:0000313" key="2">
    <source>
        <dbReference type="Proteomes" id="UP001227101"/>
    </source>
</evidence>